<name>A0A210PLB4_MIZYE</name>
<dbReference type="EMBL" id="NEDP02005592">
    <property type="protein sequence ID" value="OWF37282.1"/>
    <property type="molecule type" value="Genomic_DNA"/>
</dbReference>
<gene>
    <name evidence="1" type="ORF">KP79_PYT12694</name>
</gene>
<dbReference type="Proteomes" id="UP000242188">
    <property type="component" value="Unassembled WGS sequence"/>
</dbReference>
<accession>A0A210PLB4</accession>
<evidence type="ECO:0000313" key="1">
    <source>
        <dbReference type="EMBL" id="OWF37282.1"/>
    </source>
</evidence>
<dbReference type="AlphaFoldDB" id="A0A210PLB4"/>
<protein>
    <submittedName>
        <fullName evidence="1">Uncharacterized protein</fullName>
    </submittedName>
</protein>
<proteinExistence type="predicted"/>
<comment type="caution">
    <text evidence="1">The sequence shown here is derived from an EMBL/GenBank/DDBJ whole genome shotgun (WGS) entry which is preliminary data.</text>
</comment>
<reference evidence="1 2" key="1">
    <citation type="journal article" date="2017" name="Nat. Ecol. Evol.">
        <title>Scallop genome provides insights into evolution of bilaterian karyotype and development.</title>
        <authorList>
            <person name="Wang S."/>
            <person name="Zhang J."/>
            <person name="Jiao W."/>
            <person name="Li J."/>
            <person name="Xun X."/>
            <person name="Sun Y."/>
            <person name="Guo X."/>
            <person name="Huan P."/>
            <person name="Dong B."/>
            <person name="Zhang L."/>
            <person name="Hu X."/>
            <person name="Sun X."/>
            <person name="Wang J."/>
            <person name="Zhao C."/>
            <person name="Wang Y."/>
            <person name="Wang D."/>
            <person name="Huang X."/>
            <person name="Wang R."/>
            <person name="Lv J."/>
            <person name="Li Y."/>
            <person name="Zhang Z."/>
            <person name="Liu B."/>
            <person name="Lu W."/>
            <person name="Hui Y."/>
            <person name="Liang J."/>
            <person name="Zhou Z."/>
            <person name="Hou R."/>
            <person name="Li X."/>
            <person name="Liu Y."/>
            <person name="Li H."/>
            <person name="Ning X."/>
            <person name="Lin Y."/>
            <person name="Zhao L."/>
            <person name="Xing Q."/>
            <person name="Dou J."/>
            <person name="Li Y."/>
            <person name="Mao J."/>
            <person name="Guo H."/>
            <person name="Dou H."/>
            <person name="Li T."/>
            <person name="Mu C."/>
            <person name="Jiang W."/>
            <person name="Fu Q."/>
            <person name="Fu X."/>
            <person name="Miao Y."/>
            <person name="Liu J."/>
            <person name="Yu Q."/>
            <person name="Li R."/>
            <person name="Liao H."/>
            <person name="Li X."/>
            <person name="Kong Y."/>
            <person name="Jiang Z."/>
            <person name="Chourrout D."/>
            <person name="Li R."/>
            <person name="Bao Z."/>
        </authorList>
    </citation>
    <scope>NUCLEOTIDE SEQUENCE [LARGE SCALE GENOMIC DNA]</scope>
    <source>
        <strain evidence="1 2">PY_sf001</strain>
    </source>
</reference>
<organism evidence="1 2">
    <name type="scientific">Mizuhopecten yessoensis</name>
    <name type="common">Japanese scallop</name>
    <name type="synonym">Patinopecten yessoensis</name>
    <dbReference type="NCBI Taxonomy" id="6573"/>
    <lineage>
        <taxon>Eukaryota</taxon>
        <taxon>Metazoa</taxon>
        <taxon>Spiralia</taxon>
        <taxon>Lophotrochozoa</taxon>
        <taxon>Mollusca</taxon>
        <taxon>Bivalvia</taxon>
        <taxon>Autobranchia</taxon>
        <taxon>Pteriomorphia</taxon>
        <taxon>Pectinida</taxon>
        <taxon>Pectinoidea</taxon>
        <taxon>Pectinidae</taxon>
        <taxon>Mizuhopecten</taxon>
    </lineage>
</organism>
<keyword evidence="2" id="KW-1185">Reference proteome</keyword>
<evidence type="ECO:0000313" key="2">
    <source>
        <dbReference type="Proteomes" id="UP000242188"/>
    </source>
</evidence>
<sequence length="180" mass="20577">MAEVTGCVYPDYLQDHIWSDKTTFPAHHVEFKNKILNTHQNQIIAKINWRCFHVSREGTSDLVVSRAELFGQEFFRCELYHKADAGHVYYKSLQDPYHHVSGEGDRCNICSKKEDAINLESHLLESEDKISPPPNTAPNFGCGASQCDECPVAPVRALKDEARSLEYILRQWLADKTPEK</sequence>